<name>A0ACC0A858_CATRO</name>
<evidence type="ECO:0000313" key="2">
    <source>
        <dbReference type="Proteomes" id="UP001060085"/>
    </source>
</evidence>
<dbReference type="Proteomes" id="UP001060085">
    <property type="component" value="Linkage Group LG06"/>
</dbReference>
<dbReference type="EMBL" id="CM044706">
    <property type="protein sequence ID" value="KAI5657102.1"/>
    <property type="molecule type" value="Genomic_DNA"/>
</dbReference>
<sequence>MVSDITRVYVDNLARRDIRTYGYQLAGIDRRMIEVDDMTIGVLEGPLSSQLSMLVLREMYKPSFVDASYISPPPSVGDTSYAPPSQSVLGLSFDAPPPLSTAGSSVPHMPISAASSSDSEEHGD</sequence>
<organism evidence="1 2">
    <name type="scientific">Catharanthus roseus</name>
    <name type="common">Madagascar periwinkle</name>
    <name type="synonym">Vinca rosea</name>
    <dbReference type="NCBI Taxonomy" id="4058"/>
    <lineage>
        <taxon>Eukaryota</taxon>
        <taxon>Viridiplantae</taxon>
        <taxon>Streptophyta</taxon>
        <taxon>Embryophyta</taxon>
        <taxon>Tracheophyta</taxon>
        <taxon>Spermatophyta</taxon>
        <taxon>Magnoliopsida</taxon>
        <taxon>eudicotyledons</taxon>
        <taxon>Gunneridae</taxon>
        <taxon>Pentapetalae</taxon>
        <taxon>asterids</taxon>
        <taxon>lamiids</taxon>
        <taxon>Gentianales</taxon>
        <taxon>Apocynaceae</taxon>
        <taxon>Rauvolfioideae</taxon>
        <taxon>Vinceae</taxon>
        <taxon>Catharanthinae</taxon>
        <taxon>Catharanthus</taxon>
    </lineage>
</organism>
<reference evidence="2" key="1">
    <citation type="journal article" date="2023" name="Nat. Plants">
        <title>Single-cell RNA sequencing provides a high-resolution roadmap for understanding the multicellular compartmentation of specialized metabolism.</title>
        <authorList>
            <person name="Sun S."/>
            <person name="Shen X."/>
            <person name="Li Y."/>
            <person name="Li Y."/>
            <person name="Wang S."/>
            <person name="Li R."/>
            <person name="Zhang H."/>
            <person name="Shen G."/>
            <person name="Guo B."/>
            <person name="Wei J."/>
            <person name="Xu J."/>
            <person name="St-Pierre B."/>
            <person name="Chen S."/>
            <person name="Sun C."/>
        </authorList>
    </citation>
    <scope>NUCLEOTIDE SEQUENCE [LARGE SCALE GENOMIC DNA]</scope>
</reference>
<comment type="caution">
    <text evidence="1">The sequence shown here is derived from an EMBL/GenBank/DDBJ whole genome shotgun (WGS) entry which is preliminary data.</text>
</comment>
<protein>
    <submittedName>
        <fullName evidence="1">Uncharacterized protein</fullName>
    </submittedName>
</protein>
<evidence type="ECO:0000313" key="1">
    <source>
        <dbReference type="EMBL" id="KAI5657102.1"/>
    </source>
</evidence>
<proteinExistence type="predicted"/>
<gene>
    <name evidence="1" type="ORF">M9H77_25895</name>
</gene>
<keyword evidence="2" id="KW-1185">Reference proteome</keyword>
<accession>A0ACC0A858</accession>